<keyword evidence="3" id="KW-0812">Transmembrane</keyword>
<name>A0ABQ6MK73_9STRA</name>
<feature type="coiled-coil region" evidence="1">
    <location>
        <begin position="788"/>
        <end position="815"/>
    </location>
</feature>
<keyword evidence="5" id="KW-1185">Reference proteome</keyword>
<evidence type="ECO:0000256" key="3">
    <source>
        <dbReference type="SAM" id="Phobius"/>
    </source>
</evidence>
<dbReference type="EMBL" id="BRYB01004258">
    <property type="protein sequence ID" value="GMI28105.1"/>
    <property type="molecule type" value="Genomic_DNA"/>
</dbReference>
<feature type="region of interest" description="Disordered" evidence="2">
    <location>
        <begin position="1076"/>
        <end position="1106"/>
    </location>
</feature>
<proteinExistence type="predicted"/>
<keyword evidence="3" id="KW-1133">Transmembrane helix</keyword>
<keyword evidence="3" id="KW-0472">Membrane</keyword>
<feature type="non-terminal residue" evidence="4">
    <location>
        <position position="1106"/>
    </location>
</feature>
<protein>
    <submittedName>
        <fullName evidence="4">Uncharacterized protein</fullName>
    </submittedName>
</protein>
<reference evidence="4 5" key="1">
    <citation type="journal article" date="2023" name="Commun. Biol.">
        <title>Genome analysis of Parmales, the sister group of diatoms, reveals the evolutionary specialization of diatoms from phago-mixotrophs to photoautotrophs.</title>
        <authorList>
            <person name="Ban H."/>
            <person name="Sato S."/>
            <person name="Yoshikawa S."/>
            <person name="Yamada K."/>
            <person name="Nakamura Y."/>
            <person name="Ichinomiya M."/>
            <person name="Sato N."/>
            <person name="Blanc-Mathieu R."/>
            <person name="Endo H."/>
            <person name="Kuwata A."/>
            <person name="Ogata H."/>
        </authorList>
    </citation>
    <scope>NUCLEOTIDE SEQUENCE [LARGE SCALE GENOMIC DNA]</scope>
</reference>
<organism evidence="4 5">
    <name type="scientific">Tetraparma gracilis</name>
    <dbReference type="NCBI Taxonomy" id="2962635"/>
    <lineage>
        <taxon>Eukaryota</taxon>
        <taxon>Sar</taxon>
        <taxon>Stramenopiles</taxon>
        <taxon>Ochrophyta</taxon>
        <taxon>Bolidophyceae</taxon>
        <taxon>Parmales</taxon>
        <taxon>Triparmaceae</taxon>
        <taxon>Tetraparma</taxon>
    </lineage>
</organism>
<feature type="transmembrane region" description="Helical" evidence="3">
    <location>
        <begin position="74"/>
        <end position="98"/>
    </location>
</feature>
<evidence type="ECO:0000256" key="2">
    <source>
        <dbReference type="SAM" id="MobiDB-lite"/>
    </source>
</evidence>
<keyword evidence="1" id="KW-0175">Coiled coil</keyword>
<evidence type="ECO:0000313" key="4">
    <source>
        <dbReference type="EMBL" id="GMI28105.1"/>
    </source>
</evidence>
<feature type="non-terminal residue" evidence="4">
    <location>
        <position position="1"/>
    </location>
</feature>
<gene>
    <name evidence="4" type="ORF">TeGR_g3303</name>
</gene>
<dbReference type="Proteomes" id="UP001165060">
    <property type="component" value="Unassembled WGS sequence"/>
</dbReference>
<accession>A0ABQ6MK73</accession>
<sequence length="1106" mass="122911">LAKKYPKVLAEGTESLMQKAKAAAAKAGVVQPVSSSATPEDPAVVKEKAALAKLLLVLKLRLEVFQKKRQKKRVIAAVIQVFVEDLPITIVNVLFLVYKCSLGFLGRADEDELSDDAVECGTELTKAATVTFVMITVATTALMTKKVTDAFALGDMMKQVKTIEETQIPALLSEARALLDGDGDADTELQRAREDLRREKKEAGDRIEYCAGDFCGYDSSEEKLVMNELNSTGNEQNRGAGAAVKLARKAAKDARAGARKMREDREFRERRHLRQIGLIDPGGAGSPLMGAGDDEGCDDDADSDLEREYQAQRKIQELAASSPGKTRALAMYRYQHKSVAAAREDMRSELTIEATWSPALRHWFRRSGAGGEELARTKAILVTAPSRGCFFTAGDRVEMKWVCHGDIQRVNVELHRDGIKNSLARNQRKRSMVVVSHRPMACGVGLAKGSAVWRIPKDYDRTGEREKRWRNRTLQQRGGGVDWEDGDAEADAVRDEEDMQSKFGRWRIVVTASSGVEKDVVFAVSDEFYITPKSLASEQRVIEKKSAQASLLDQQQDEEMKVHEWAAQLSRRSNNSNYLDSMKGTVSGAVVEDLERPGGMGDFYKDVDVCPACYKVYRNLDKRRNKMRDVARQHKAVNPQAASTDPLDDNMLGNSQLHGRGLKQEEIWEALGYGRVDRKPPPEIAKKQKKRNEKLSQVPAWRDMRVIKQREENDAIRKKRKMAEAAQSNAKDVPDIRDENGEKLTGVKRLINRIEKRATHLTTSTEPEKKDMYIGKEAGFVSKIGAIAKRERKNLKKMKKELAEIEKQEEEEGKNSGNLDVLGGLEWDDAVQKFREGKEIAGMGKRNVAKVATKIKGGGETFNVNGKKAPNIKAQLRIKARGPNVGLKRAKVGKTVGKNHWDRLLHPWQRELEQEKRDVHKEKAERKKRKQQIMSEIDKFVDKEMGLLGVEELDELGQSVEQVGSDAFGSMKSNESDYWREHWKAVYGKGGEEGGRGVDEAAMKKKMESQAEDMRLADEILKRTGGAKAAGGVSGMFDGMDMGGGGFDTSGFDYMSREAQIADLEVAVATEQEALGVVGAESGGSKEAWGEEEEEEEREGGGGEGE</sequence>
<evidence type="ECO:0000256" key="1">
    <source>
        <dbReference type="SAM" id="Coils"/>
    </source>
</evidence>
<evidence type="ECO:0000313" key="5">
    <source>
        <dbReference type="Proteomes" id="UP001165060"/>
    </source>
</evidence>
<comment type="caution">
    <text evidence="4">The sequence shown here is derived from an EMBL/GenBank/DDBJ whole genome shotgun (WGS) entry which is preliminary data.</text>
</comment>
<feature type="region of interest" description="Disordered" evidence="2">
    <location>
        <begin position="631"/>
        <end position="650"/>
    </location>
</feature>